<accession>A0A0E3V144</accession>
<dbReference type="AlphaFoldDB" id="A0A0E3V144"/>
<dbReference type="STRING" id="1835254.CL55_00008200"/>
<proteinExistence type="predicted"/>
<dbReference type="PATRIC" id="fig|576611.7.peg.831"/>
<dbReference type="EMBL" id="CP007501">
    <property type="protein sequence ID" value="AKD25153.1"/>
    <property type="molecule type" value="Genomic_DNA"/>
</dbReference>
<dbReference type="GO" id="GO:0003677">
    <property type="term" value="F:DNA binding"/>
    <property type="evidence" value="ECO:0007669"/>
    <property type="project" value="UniProtKB-KW"/>
</dbReference>
<dbReference type="GO" id="GO:0005829">
    <property type="term" value="C:cytosol"/>
    <property type="evidence" value="ECO:0007669"/>
    <property type="project" value="TreeGrafter"/>
</dbReference>
<protein>
    <submittedName>
        <fullName evidence="3">Transcriptional regulator with C-terminal CBS domains</fullName>
    </submittedName>
</protein>
<evidence type="ECO:0000256" key="1">
    <source>
        <dbReference type="ARBA" id="ARBA00023125"/>
    </source>
</evidence>
<dbReference type="PANTHER" id="PTHR46797">
    <property type="entry name" value="HTH-TYPE TRANSCRIPTIONAL REGULATOR"/>
    <property type="match status" value="1"/>
</dbReference>
<dbReference type="CDD" id="cd00093">
    <property type="entry name" value="HTH_XRE"/>
    <property type="match status" value="1"/>
</dbReference>
<dbReference type="GO" id="GO:0003700">
    <property type="term" value="F:DNA-binding transcription factor activity"/>
    <property type="evidence" value="ECO:0007669"/>
    <property type="project" value="TreeGrafter"/>
</dbReference>
<dbReference type="PROSITE" id="PS50943">
    <property type="entry name" value="HTH_CROC1"/>
    <property type="match status" value="1"/>
</dbReference>
<dbReference type="Proteomes" id="UP000061135">
    <property type="component" value="Chromosome"/>
</dbReference>
<dbReference type="Pfam" id="PF01381">
    <property type="entry name" value="HTH_3"/>
    <property type="match status" value="1"/>
</dbReference>
<gene>
    <name evidence="3" type="ORF">CL55_00008200</name>
</gene>
<dbReference type="HOGENOM" id="CLU_066192_29_0_4"/>
<evidence type="ECO:0000313" key="3">
    <source>
        <dbReference type="EMBL" id="AKD25153.1"/>
    </source>
</evidence>
<dbReference type="RefSeq" id="WP_046330001.1">
    <property type="nucleotide sequence ID" value="NZ_CP007501.1"/>
</dbReference>
<dbReference type="InterPro" id="IPR010982">
    <property type="entry name" value="Lambda_DNA-bd_dom_sf"/>
</dbReference>
<keyword evidence="4" id="KW-1185">Reference proteome</keyword>
<evidence type="ECO:0000313" key="4">
    <source>
        <dbReference type="Proteomes" id="UP000061135"/>
    </source>
</evidence>
<dbReference type="Gene3D" id="1.10.260.40">
    <property type="entry name" value="lambda repressor-like DNA-binding domains"/>
    <property type="match status" value="1"/>
</dbReference>
<keyword evidence="1" id="KW-0238">DNA-binding</keyword>
<evidence type="ECO:0000259" key="2">
    <source>
        <dbReference type="PROSITE" id="PS50943"/>
    </source>
</evidence>
<dbReference type="PANTHER" id="PTHR46797:SF1">
    <property type="entry name" value="METHYLPHOSPHONATE SYNTHASE"/>
    <property type="match status" value="1"/>
</dbReference>
<sequence length="78" mass="8692">MKITLPALKIALSTNIKRLRKEQGISQEKLALKADIDRSYMSEVERCLANPSIEALLKIGNALEVTPCELLQLGKKRS</sequence>
<feature type="domain" description="HTH cro/C1-type" evidence="2">
    <location>
        <begin position="16"/>
        <end position="70"/>
    </location>
</feature>
<dbReference type="InterPro" id="IPR050807">
    <property type="entry name" value="TransReg_Diox_bact_type"/>
</dbReference>
<dbReference type="SUPFAM" id="SSF47413">
    <property type="entry name" value="lambda repressor-like DNA-binding domains"/>
    <property type="match status" value="1"/>
</dbReference>
<dbReference type="InterPro" id="IPR001387">
    <property type="entry name" value="Cro/C1-type_HTH"/>
</dbReference>
<reference evidence="3 4" key="1">
    <citation type="submission" date="2014-03" db="EMBL/GenBank/DDBJ databases">
        <title>Genome of Polynucleobacter strain MWH-MoK4.</title>
        <authorList>
            <person name="Hahn M.W."/>
        </authorList>
    </citation>
    <scope>NUCLEOTIDE SEQUENCE [LARGE SCALE GENOMIC DNA]</scope>
    <source>
        <strain evidence="3 4">MWH-MoK4</strain>
    </source>
</reference>
<dbReference type="OrthoDB" id="1097442at2"/>
<organism evidence="3 4">
    <name type="scientific">Polynucleobacter duraquae</name>
    <dbReference type="NCBI Taxonomy" id="1835254"/>
    <lineage>
        <taxon>Bacteria</taxon>
        <taxon>Pseudomonadati</taxon>
        <taxon>Pseudomonadota</taxon>
        <taxon>Betaproteobacteria</taxon>
        <taxon>Burkholderiales</taxon>
        <taxon>Burkholderiaceae</taxon>
        <taxon>Polynucleobacter</taxon>
    </lineage>
</organism>
<dbReference type="SMART" id="SM00530">
    <property type="entry name" value="HTH_XRE"/>
    <property type="match status" value="1"/>
</dbReference>
<name>A0A0E3V144_9BURK</name>
<dbReference type="KEGG" id="pdq:CL55_00008200"/>